<feature type="domain" description="FAR1" evidence="1">
    <location>
        <begin position="1"/>
        <end position="91"/>
    </location>
</feature>
<dbReference type="Pfam" id="PF03101">
    <property type="entry name" value="FAR1"/>
    <property type="match status" value="1"/>
</dbReference>
<reference evidence="2 3" key="1">
    <citation type="journal article" date="2016" name="DNA Res.">
        <title>The draft genome of MD-2 pineapple using hybrid error correction of long reads.</title>
        <authorList>
            <person name="Redwan R.M."/>
            <person name="Saidin A."/>
            <person name="Kumar S.V."/>
        </authorList>
    </citation>
    <scope>NUCLEOTIDE SEQUENCE [LARGE SCALE GENOMIC DNA]</scope>
    <source>
        <strain evidence="3">cv. MD2</strain>
        <tissue evidence="2">Leaf</tissue>
    </source>
</reference>
<dbReference type="STRING" id="4615.A0A199V5C9"/>
<evidence type="ECO:0000313" key="2">
    <source>
        <dbReference type="EMBL" id="OAY72269.1"/>
    </source>
</evidence>
<evidence type="ECO:0000259" key="1">
    <source>
        <dbReference type="Pfam" id="PF03101"/>
    </source>
</evidence>
<accession>A0A199V5C9</accession>
<comment type="caution">
    <text evidence="2">The sequence shown here is derived from an EMBL/GenBank/DDBJ whole genome shotgun (WGS) entry which is preliminary data.</text>
</comment>
<evidence type="ECO:0000313" key="3">
    <source>
        <dbReference type="Proteomes" id="UP000092600"/>
    </source>
</evidence>
<gene>
    <name evidence="2" type="ORF">ACMD2_15162</name>
</gene>
<name>A0A199V5C9_ANACO</name>
<protein>
    <recommendedName>
        <fullName evidence="1">FAR1 domain-containing protein</fullName>
    </recommendedName>
</protein>
<dbReference type="PANTHER" id="PTHR46328:SF27">
    <property type="entry name" value="OS12G0287500 PROTEIN"/>
    <property type="match status" value="1"/>
</dbReference>
<dbReference type="PANTHER" id="PTHR46328">
    <property type="entry name" value="FAR-RED IMPAIRED RESPONSIVE (FAR1) FAMILY PROTEIN-RELATED"/>
    <property type="match status" value="1"/>
</dbReference>
<proteinExistence type="predicted"/>
<organism evidence="2 3">
    <name type="scientific">Ananas comosus</name>
    <name type="common">Pineapple</name>
    <name type="synonym">Ananas ananas</name>
    <dbReference type="NCBI Taxonomy" id="4615"/>
    <lineage>
        <taxon>Eukaryota</taxon>
        <taxon>Viridiplantae</taxon>
        <taxon>Streptophyta</taxon>
        <taxon>Embryophyta</taxon>
        <taxon>Tracheophyta</taxon>
        <taxon>Spermatophyta</taxon>
        <taxon>Magnoliopsida</taxon>
        <taxon>Liliopsida</taxon>
        <taxon>Poales</taxon>
        <taxon>Bromeliaceae</taxon>
        <taxon>Bromelioideae</taxon>
        <taxon>Ananas</taxon>
    </lineage>
</organism>
<dbReference type="Proteomes" id="UP000092600">
    <property type="component" value="Unassembled WGS sequence"/>
</dbReference>
<dbReference type="AlphaFoldDB" id="A0A199V5C9"/>
<sequence>MGFSIRKTYHYKAKKHDDVITFVTYCCSKAGHSKSQTHEERHCQNFEGSNTPKKQFPNQRNGCKAHIVLRIDDRGKWVMTVVANEHNHKLIVSPSKTRFFLSHLTKLPRKIET</sequence>
<dbReference type="InterPro" id="IPR004330">
    <property type="entry name" value="FAR1_DNA_bnd_dom"/>
</dbReference>
<dbReference type="EMBL" id="LSRQ01003176">
    <property type="protein sequence ID" value="OAY72269.1"/>
    <property type="molecule type" value="Genomic_DNA"/>
</dbReference>